<feature type="domain" description="HPr" evidence="2">
    <location>
        <begin position="36"/>
        <end position="119"/>
    </location>
</feature>
<evidence type="ECO:0000313" key="3">
    <source>
        <dbReference type="EMBL" id="SDJ24351.1"/>
    </source>
</evidence>
<dbReference type="NCBIfam" id="TIGR01003">
    <property type="entry name" value="PTS_HPr_family"/>
    <property type="match status" value="1"/>
</dbReference>
<keyword evidence="3" id="KW-0808">Transferase</keyword>
<dbReference type="CDD" id="cd00367">
    <property type="entry name" value="PTS-HPr_like"/>
    <property type="match status" value="1"/>
</dbReference>
<dbReference type="InterPro" id="IPR050399">
    <property type="entry name" value="HPr"/>
</dbReference>
<dbReference type="EMBL" id="FNDU01000042">
    <property type="protein sequence ID" value="SDJ24351.1"/>
    <property type="molecule type" value="Genomic_DNA"/>
</dbReference>
<dbReference type="GO" id="GO:0016740">
    <property type="term" value="F:transferase activity"/>
    <property type="evidence" value="ECO:0007669"/>
    <property type="project" value="UniProtKB-KW"/>
</dbReference>
<dbReference type="PROSITE" id="PS51350">
    <property type="entry name" value="PTS_HPR_DOM"/>
    <property type="match status" value="1"/>
</dbReference>
<dbReference type="PRINTS" id="PR00107">
    <property type="entry name" value="PHOSPHOCPHPR"/>
</dbReference>
<protein>
    <submittedName>
        <fullName evidence="3">Phosphotransferase system HPr (HPr) family</fullName>
    </submittedName>
</protein>
<dbReference type="InterPro" id="IPR002114">
    <property type="entry name" value="PTS_HPr_Ser_P_site"/>
</dbReference>
<evidence type="ECO:0000256" key="1">
    <source>
        <dbReference type="ARBA" id="ARBA00010736"/>
    </source>
</evidence>
<proteinExistence type="inferred from homology"/>
<dbReference type="Pfam" id="PF00381">
    <property type="entry name" value="PTS-HPr"/>
    <property type="match status" value="1"/>
</dbReference>
<dbReference type="PROSITE" id="PS00589">
    <property type="entry name" value="PTS_HPR_SER"/>
    <property type="match status" value="1"/>
</dbReference>
<sequence length="119" mass="13386">MRCGFEVTKIFKIGIERKSNLDLKFTHDQSKILNGTDSSCSPISYKPMKDGLWTRPAGLFVQKASRFKSNVYLGIDERIVNAKSIMGIISLAFGYGTTVKILTDGIDEEMALSRLERYI</sequence>
<dbReference type="AlphaFoldDB" id="A0A1G8S596"/>
<dbReference type="Gene3D" id="3.30.1340.10">
    <property type="entry name" value="HPr-like"/>
    <property type="match status" value="1"/>
</dbReference>
<comment type="similarity">
    <text evidence="1">Belongs to the HPr family.</text>
</comment>
<keyword evidence="4" id="KW-1185">Reference proteome</keyword>
<dbReference type="InterPro" id="IPR035895">
    <property type="entry name" value="HPr-like_sf"/>
</dbReference>
<dbReference type="STRING" id="930129.SAMN05216352_1426"/>
<evidence type="ECO:0000259" key="2">
    <source>
        <dbReference type="PROSITE" id="PS51350"/>
    </source>
</evidence>
<name>A0A1G8S596_9BACI</name>
<gene>
    <name evidence="3" type="ORF">SAMN05216352_1426</name>
</gene>
<dbReference type="PANTHER" id="PTHR33705">
    <property type="entry name" value="PHOSPHOCARRIER PROTEIN HPR"/>
    <property type="match status" value="1"/>
</dbReference>
<evidence type="ECO:0000313" key="4">
    <source>
        <dbReference type="Proteomes" id="UP000199017"/>
    </source>
</evidence>
<accession>A0A1G8S596</accession>
<reference evidence="3 4" key="1">
    <citation type="submission" date="2016-10" db="EMBL/GenBank/DDBJ databases">
        <authorList>
            <person name="de Groot N.N."/>
        </authorList>
    </citation>
    <scope>NUCLEOTIDE SEQUENCE [LARGE SCALE GENOMIC DNA]</scope>
    <source>
        <strain evidence="4">P4B,CCM 7963,CECT 7998,DSM 25260,IBRC-M 10614,KCTC 13821</strain>
    </source>
</reference>
<dbReference type="SUPFAM" id="SSF55594">
    <property type="entry name" value="HPr-like"/>
    <property type="match status" value="1"/>
</dbReference>
<dbReference type="InterPro" id="IPR000032">
    <property type="entry name" value="HPr-like"/>
</dbReference>
<organism evidence="3 4">
    <name type="scientific">Alteribacillus bidgolensis</name>
    <dbReference type="NCBI Taxonomy" id="930129"/>
    <lineage>
        <taxon>Bacteria</taxon>
        <taxon>Bacillati</taxon>
        <taxon>Bacillota</taxon>
        <taxon>Bacilli</taxon>
        <taxon>Bacillales</taxon>
        <taxon>Bacillaceae</taxon>
        <taxon>Alteribacillus</taxon>
    </lineage>
</organism>
<dbReference type="PANTHER" id="PTHR33705:SF5">
    <property type="entry name" value="HPR-LIKE PROTEIN CRH"/>
    <property type="match status" value="1"/>
</dbReference>
<dbReference type="Proteomes" id="UP000199017">
    <property type="component" value="Unassembled WGS sequence"/>
</dbReference>